<evidence type="ECO:0000256" key="11">
    <source>
        <dbReference type="ARBA" id="ARBA00023136"/>
    </source>
</evidence>
<dbReference type="SUPFAM" id="SSF56935">
    <property type="entry name" value="Porins"/>
    <property type="match status" value="1"/>
</dbReference>
<dbReference type="FunFam" id="2.40.170.20:FF:000005">
    <property type="entry name" value="TonB-dependent siderophore receptor"/>
    <property type="match status" value="1"/>
</dbReference>
<dbReference type="InterPro" id="IPR012910">
    <property type="entry name" value="Plug_dom"/>
</dbReference>
<accession>A0A516H457</accession>
<keyword evidence="10 15" id="KW-0798">TonB box</keyword>
<evidence type="ECO:0000256" key="4">
    <source>
        <dbReference type="ARBA" id="ARBA00022452"/>
    </source>
</evidence>
<feature type="domain" description="Secretin/TonB short N-terminal" evidence="17">
    <location>
        <begin position="76"/>
        <end position="127"/>
    </location>
</feature>
<dbReference type="Pfam" id="PF07715">
    <property type="entry name" value="Plug"/>
    <property type="match status" value="1"/>
</dbReference>
<organism evidence="18 19">
    <name type="scientific">Ferrovibrio terrae</name>
    <dbReference type="NCBI Taxonomy" id="2594003"/>
    <lineage>
        <taxon>Bacteria</taxon>
        <taxon>Pseudomonadati</taxon>
        <taxon>Pseudomonadota</taxon>
        <taxon>Alphaproteobacteria</taxon>
        <taxon>Rhodospirillales</taxon>
        <taxon>Rhodospirillaceae</taxon>
        <taxon>Ferrovibrio</taxon>
    </lineage>
</organism>
<dbReference type="InterPro" id="IPR039426">
    <property type="entry name" value="TonB-dep_rcpt-like"/>
</dbReference>
<dbReference type="PANTHER" id="PTHR32552">
    <property type="entry name" value="FERRICHROME IRON RECEPTOR-RELATED"/>
    <property type="match status" value="1"/>
</dbReference>
<evidence type="ECO:0000256" key="9">
    <source>
        <dbReference type="ARBA" id="ARBA00023065"/>
    </source>
</evidence>
<dbReference type="InterPro" id="IPR011662">
    <property type="entry name" value="Secretin/TonB_short_N"/>
</dbReference>
<evidence type="ECO:0000256" key="10">
    <source>
        <dbReference type="ARBA" id="ARBA00023077"/>
    </source>
</evidence>
<evidence type="ECO:0000256" key="1">
    <source>
        <dbReference type="ARBA" id="ARBA00004571"/>
    </source>
</evidence>
<keyword evidence="4 14" id="KW-1134">Transmembrane beta strand</keyword>
<evidence type="ECO:0000259" key="17">
    <source>
        <dbReference type="SMART" id="SM00965"/>
    </source>
</evidence>
<keyword evidence="5" id="KW-0410">Iron transport</keyword>
<dbReference type="RefSeq" id="WP_144069530.1">
    <property type="nucleotide sequence ID" value="NZ_CP041636.1"/>
</dbReference>
<dbReference type="InterPro" id="IPR037066">
    <property type="entry name" value="Plug_dom_sf"/>
</dbReference>
<evidence type="ECO:0000256" key="8">
    <source>
        <dbReference type="ARBA" id="ARBA00023004"/>
    </source>
</evidence>
<dbReference type="GO" id="GO:0015344">
    <property type="term" value="F:siderophore uptake transmembrane transporter activity"/>
    <property type="evidence" value="ECO:0007669"/>
    <property type="project" value="TreeGrafter"/>
</dbReference>
<evidence type="ECO:0000256" key="14">
    <source>
        <dbReference type="PROSITE-ProRule" id="PRU01360"/>
    </source>
</evidence>
<sequence>MSVGQQVPSRCNYSKAKANTYKALLLASGVAFAPAAVLAQATDVQLAQATAQTRGFDIAAQGLPQALVRFTEVTGLQLFVDGNTTRALQSPGVRGTMTPEAALVRLLEGTGLTYRFINPTTVTLVEAPKSGAAAVLPTLTVQGARGVEENAWGPVEGYVATRSGTGTKTDTPLLETPQTITVITREQMDEQKPRQIGETLRYVAGVRAESGGLQMQHDGIQMRGFNQFAGYLYRDGTRELPQAFLGFHAPEPYNMERVEVIKGPASILYGQNSPGGLVNMVTKRPTDKPINEVEVQGGSFERKQIAADVGGAATDKVSYRLVALARDSETQVDYVDDNRIFLAGGLTLRPGDNTTVTLLMDHQRDDSLYLYGLPSVGTVLSSANGKIPLNRFIGEPGYDSNTLIKTSFSALTEHQLSDIWTLRQTLRFSDHDYDAQSMFLGTQVGTGPIYNRNIQRRLAAGRVFTADQHAEAKFETGPVRHTAILGFDYQHSSLDVMTGNGTGAGGQINIFSPTYGVATVTTPAFTSGSDQRIVQMGAYFQDQIKYDNWVLLLGGRQDRAVNDNYNRFTQNKAHQDDQAFTGRAGLMYLFDSGLAPYISYAESFEPVGGTDFAGSQFVPETGQQREIGVKFQPKGYDSFITVSAFDLKRQNVTTTDPVNTGFSIQTGEVTSRGLELEGKASLNRELDLIATYTYQDVEVTRSNGTDFGKRPVRVPEHMASLWADYTLRSGEAAGLGFGAGVRYIGSSYGTSTNTFEVPAFALFDSAVHYDWQNFRFAVNAANLFDKENLTCSSATNCSYGIGRTIIASVRYRW</sequence>
<evidence type="ECO:0000256" key="16">
    <source>
        <dbReference type="SAM" id="SignalP"/>
    </source>
</evidence>
<evidence type="ECO:0000256" key="2">
    <source>
        <dbReference type="ARBA" id="ARBA00009810"/>
    </source>
</evidence>
<dbReference type="PROSITE" id="PS52016">
    <property type="entry name" value="TONB_DEPENDENT_REC_3"/>
    <property type="match status" value="1"/>
</dbReference>
<protein>
    <submittedName>
        <fullName evidence="18">TonB-dependent siderophore receptor</fullName>
    </submittedName>
</protein>
<keyword evidence="3 14" id="KW-0813">Transport</keyword>
<dbReference type="SMART" id="SM00965">
    <property type="entry name" value="STN"/>
    <property type="match status" value="1"/>
</dbReference>
<dbReference type="FunFam" id="2.170.130.10:FF:000001">
    <property type="entry name" value="Catecholate siderophore TonB-dependent receptor"/>
    <property type="match status" value="1"/>
</dbReference>
<dbReference type="Gene3D" id="2.40.170.20">
    <property type="entry name" value="TonB-dependent receptor, beta-barrel domain"/>
    <property type="match status" value="1"/>
</dbReference>
<evidence type="ECO:0000256" key="3">
    <source>
        <dbReference type="ARBA" id="ARBA00022448"/>
    </source>
</evidence>
<comment type="similarity">
    <text evidence="2 14 15">Belongs to the TonB-dependent receptor family.</text>
</comment>
<keyword evidence="7 16" id="KW-0732">Signal</keyword>
<dbReference type="EMBL" id="CP041636">
    <property type="protein sequence ID" value="QDO98549.1"/>
    <property type="molecule type" value="Genomic_DNA"/>
</dbReference>
<feature type="signal peptide" evidence="16">
    <location>
        <begin position="1"/>
        <end position="33"/>
    </location>
</feature>
<dbReference type="Gene3D" id="3.55.50.30">
    <property type="match status" value="1"/>
</dbReference>
<dbReference type="GO" id="GO:0009279">
    <property type="term" value="C:cell outer membrane"/>
    <property type="evidence" value="ECO:0007669"/>
    <property type="project" value="UniProtKB-SubCell"/>
</dbReference>
<dbReference type="InterPro" id="IPR036942">
    <property type="entry name" value="Beta-barrel_TonB_sf"/>
</dbReference>
<dbReference type="Pfam" id="PF00593">
    <property type="entry name" value="TonB_dep_Rec_b-barrel"/>
    <property type="match status" value="1"/>
</dbReference>
<dbReference type="AlphaFoldDB" id="A0A516H457"/>
<dbReference type="Proteomes" id="UP000317496">
    <property type="component" value="Chromosome"/>
</dbReference>
<evidence type="ECO:0000256" key="15">
    <source>
        <dbReference type="RuleBase" id="RU003357"/>
    </source>
</evidence>
<evidence type="ECO:0000313" key="19">
    <source>
        <dbReference type="Proteomes" id="UP000317496"/>
    </source>
</evidence>
<dbReference type="InterPro" id="IPR010105">
    <property type="entry name" value="TonB_sidphr_rcpt"/>
</dbReference>
<dbReference type="InterPro" id="IPR000531">
    <property type="entry name" value="Beta-barrel_TonB"/>
</dbReference>
<keyword evidence="12 18" id="KW-0675">Receptor</keyword>
<dbReference type="OrthoDB" id="9760333at2"/>
<keyword evidence="6 14" id="KW-0812">Transmembrane</keyword>
<name>A0A516H457_9PROT</name>
<feature type="chain" id="PRO_5022152630" evidence="16">
    <location>
        <begin position="34"/>
        <end position="813"/>
    </location>
</feature>
<dbReference type="NCBIfam" id="TIGR01783">
    <property type="entry name" value="TonB-siderophor"/>
    <property type="match status" value="1"/>
</dbReference>
<evidence type="ECO:0000256" key="12">
    <source>
        <dbReference type="ARBA" id="ARBA00023170"/>
    </source>
</evidence>
<evidence type="ECO:0000256" key="5">
    <source>
        <dbReference type="ARBA" id="ARBA00022496"/>
    </source>
</evidence>
<keyword evidence="11 14" id="KW-0472">Membrane</keyword>
<evidence type="ECO:0000256" key="13">
    <source>
        <dbReference type="ARBA" id="ARBA00023237"/>
    </source>
</evidence>
<dbReference type="GO" id="GO:0015891">
    <property type="term" value="P:siderophore transport"/>
    <property type="evidence" value="ECO:0007669"/>
    <property type="project" value="InterPro"/>
</dbReference>
<keyword evidence="13 14" id="KW-0998">Cell outer membrane</keyword>
<keyword evidence="9" id="KW-0406">Ion transport</keyword>
<dbReference type="GO" id="GO:0038023">
    <property type="term" value="F:signaling receptor activity"/>
    <property type="evidence" value="ECO:0007669"/>
    <property type="project" value="InterPro"/>
</dbReference>
<evidence type="ECO:0000256" key="6">
    <source>
        <dbReference type="ARBA" id="ARBA00022692"/>
    </source>
</evidence>
<keyword evidence="8" id="KW-0408">Iron</keyword>
<reference evidence="18 19" key="1">
    <citation type="submission" date="2019-07" db="EMBL/GenBank/DDBJ databases">
        <title>Genome sequencing for Ferrovibrio sp. K5.</title>
        <authorList>
            <person name="Park S.-J."/>
        </authorList>
    </citation>
    <scope>NUCLEOTIDE SEQUENCE [LARGE SCALE GENOMIC DNA]</scope>
    <source>
        <strain evidence="18 19">K5</strain>
    </source>
</reference>
<comment type="subcellular location">
    <subcellularLocation>
        <location evidence="1 14">Cell outer membrane</location>
        <topology evidence="1 14">Multi-pass membrane protein</topology>
    </subcellularLocation>
</comment>
<dbReference type="PANTHER" id="PTHR32552:SF68">
    <property type="entry name" value="FERRICHROME OUTER MEMBRANE TRANSPORTER_PHAGE RECEPTOR"/>
    <property type="match status" value="1"/>
</dbReference>
<proteinExistence type="inferred from homology"/>
<dbReference type="KEGG" id="fer:FNB15_15230"/>
<dbReference type="Pfam" id="PF07660">
    <property type="entry name" value="STN"/>
    <property type="match status" value="1"/>
</dbReference>
<dbReference type="CDD" id="cd01347">
    <property type="entry name" value="ligand_gated_channel"/>
    <property type="match status" value="1"/>
</dbReference>
<evidence type="ECO:0000313" key="18">
    <source>
        <dbReference type="EMBL" id="QDO98549.1"/>
    </source>
</evidence>
<evidence type="ECO:0000256" key="7">
    <source>
        <dbReference type="ARBA" id="ARBA00022729"/>
    </source>
</evidence>
<dbReference type="Gene3D" id="2.170.130.10">
    <property type="entry name" value="TonB-dependent receptor, plug domain"/>
    <property type="match status" value="1"/>
</dbReference>
<keyword evidence="19" id="KW-1185">Reference proteome</keyword>
<gene>
    <name evidence="18" type="ORF">FNB15_15230</name>
</gene>